<proteinExistence type="predicted"/>
<organism evidence="1 2">
    <name type="scientific">Clonorchis sinensis</name>
    <name type="common">Chinese liver fluke</name>
    <dbReference type="NCBI Taxonomy" id="79923"/>
    <lineage>
        <taxon>Eukaryota</taxon>
        <taxon>Metazoa</taxon>
        <taxon>Spiralia</taxon>
        <taxon>Lophotrochozoa</taxon>
        <taxon>Platyhelminthes</taxon>
        <taxon>Trematoda</taxon>
        <taxon>Digenea</taxon>
        <taxon>Opisthorchiida</taxon>
        <taxon>Opisthorchiata</taxon>
        <taxon>Opisthorchiidae</taxon>
        <taxon>Clonorchis</taxon>
    </lineage>
</organism>
<protein>
    <submittedName>
        <fullName evidence="1">Uncharacterized protein</fullName>
    </submittedName>
</protein>
<keyword evidence="2" id="KW-1185">Reference proteome</keyword>
<dbReference type="EMBL" id="DF143921">
    <property type="protein sequence ID" value="GAA54761.1"/>
    <property type="molecule type" value="Genomic_DNA"/>
</dbReference>
<evidence type="ECO:0000313" key="2">
    <source>
        <dbReference type="Proteomes" id="UP000008909"/>
    </source>
</evidence>
<evidence type="ECO:0000313" key="1">
    <source>
        <dbReference type="EMBL" id="GAA54761.1"/>
    </source>
</evidence>
<dbReference type="Proteomes" id="UP000008909">
    <property type="component" value="Unassembled WGS sequence"/>
</dbReference>
<sequence>MAFGAPLYGFFIKISELKAYNRTGNEMKWKFEQLIIILINNTDLADIPVVAELCNCSTLPVSISLEPWDGDRRSIFTSTNVSIDDLNTNYRNCFGISHDSFVTSLTSFSTFRASLLVFSQRCVLGASSIKNTNLRFTGTTWMPLRRYGNLLNTSLLDLRPFKFHNFDDFRSLNYLKQRFSRDYSERHQSLTTTQRTLQFVPVRLQLFSYRILKRILGQYVRSFIFVPAGLGPQATTNSITEIQQSYKIRLPDTIPVLVLSRYLDTGSVVQAVVKTVISGRSCRDRRSSDYDKNYPSIEQSGISFGSPTPQLKLQVSIYRIMRTVWKFVNQTYRMNPNKTKKADNELPRLFAIIHANQKVPRSPGVNSTKIMPVKCCQLIETPRQVCFVNNESDLAHTSHYFGFAYPGKDANYRKYTLIKRYRDLRVSTVPRLCLSNAVNLLKCPGRNRYTKVFSKAHVLVALAIDGYHPNFNEFLPSDFKELFQVHQEFKDTIEMGSMDRVL</sequence>
<gene>
    <name evidence="1" type="ORF">CLF_105377</name>
</gene>
<reference key="2">
    <citation type="submission" date="2011-10" db="EMBL/GenBank/DDBJ databases">
        <title>The genome and transcriptome sequence of Clonorchis sinensis provide insights into the carcinogenic liver fluke.</title>
        <authorList>
            <person name="Wang X."/>
            <person name="Huang Y."/>
            <person name="Chen W."/>
            <person name="Liu H."/>
            <person name="Guo L."/>
            <person name="Chen Y."/>
            <person name="Luo F."/>
            <person name="Zhou W."/>
            <person name="Sun J."/>
            <person name="Mao Q."/>
            <person name="Liang P."/>
            <person name="Zhou C."/>
            <person name="Tian Y."/>
            <person name="Men J."/>
            <person name="Lv X."/>
            <person name="Huang L."/>
            <person name="Zhou J."/>
            <person name="Hu Y."/>
            <person name="Li R."/>
            <person name="Zhang F."/>
            <person name="Lei H."/>
            <person name="Li X."/>
            <person name="Hu X."/>
            <person name="Liang C."/>
            <person name="Xu J."/>
            <person name="Wu Z."/>
            <person name="Yu X."/>
        </authorList>
    </citation>
    <scope>NUCLEOTIDE SEQUENCE</scope>
    <source>
        <strain>Henan</strain>
    </source>
</reference>
<reference evidence="1" key="1">
    <citation type="journal article" date="2011" name="Genome Biol.">
        <title>The draft genome of the carcinogenic human liver fluke Clonorchis sinensis.</title>
        <authorList>
            <person name="Wang X."/>
            <person name="Chen W."/>
            <person name="Huang Y."/>
            <person name="Sun J."/>
            <person name="Men J."/>
            <person name="Liu H."/>
            <person name="Luo F."/>
            <person name="Guo L."/>
            <person name="Lv X."/>
            <person name="Deng C."/>
            <person name="Zhou C."/>
            <person name="Fan Y."/>
            <person name="Li X."/>
            <person name="Huang L."/>
            <person name="Hu Y."/>
            <person name="Liang C."/>
            <person name="Hu X."/>
            <person name="Xu J."/>
            <person name="Yu X."/>
        </authorList>
    </citation>
    <scope>NUCLEOTIDE SEQUENCE [LARGE SCALE GENOMIC DNA]</scope>
    <source>
        <strain evidence="1">Henan</strain>
    </source>
</reference>
<name>G7YP80_CLOSI</name>
<dbReference type="AlphaFoldDB" id="G7YP80"/>
<accession>G7YP80</accession>